<name>A0A7R8WXN7_9CRUS</name>
<feature type="domain" description="EPS8 spectrin-like" evidence="1">
    <location>
        <begin position="15"/>
        <end position="47"/>
    </location>
</feature>
<proteinExistence type="predicted"/>
<dbReference type="EMBL" id="OB686115">
    <property type="protein sequence ID" value="CAD7237245.1"/>
    <property type="molecule type" value="Genomic_DNA"/>
</dbReference>
<dbReference type="InterPro" id="IPR055093">
    <property type="entry name" value="EPS8_2nd"/>
</dbReference>
<protein>
    <recommendedName>
        <fullName evidence="1">EPS8 spectrin-like domain-containing protein</fullName>
    </recommendedName>
</protein>
<gene>
    <name evidence="2" type="ORF">CTOB1V02_LOCUS15060</name>
</gene>
<organism evidence="2">
    <name type="scientific">Cyprideis torosa</name>
    <dbReference type="NCBI Taxonomy" id="163714"/>
    <lineage>
        <taxon>Eukaryota</taxon>
        <taxon>Metazoa</taxon>
        <taxon>Ecdysozoa</taxon>
        <taxon>Arthropoda</taxon>
        <taxon>Crustacea</taxon>
        <taxon>Oligostraca</taxon>
        <taxon>Ostracoda</taxon>
        <taxon>Podocopa</taxon>
        <taxon>Podocopida</taxon>
        <taxon>Cytherocopina</taxon>
        <taxon>Cytheroidea</taxon>
        <taxon>Cytherideidae</taxon>
        <taxon>Cyprideis</taxon>
    </lineage>
</organism>
<dbReference type="Pfam" id="PF22975">
    <property type="entry name" value="EPS8_2nd"/>
    <property type="match status" value="1"/>
</dbReference>
<sequence length="48" mass="5666">MSNNSSNSDRADEKQIAILNHCFDDIERFIARLQYAVAAQQELDRRRR</sequence>
<accession>A0A7R8WXN7</accession>
<dbReference type="OrthoDB" id="4680325at2759"/>
<dbReference type="AlphaFoldDB" id="A0A7R8WXN7"/>
<reference evidence="2" key="1">
    <citation type="submission" date="2020-11" db="EMBL/GenBank/DDBJ databases">
        <authorList>
            <person name="Tran Van P."/>
        </authorList>
    </citation>
    <scope>NUCLEOTIDE SEQUENCE</scope>
</reference>
<evidence type="ECO:0000313" key="2">
    <source>
        <dbReference type="EMBL" id="CAD7237245.1"/>
    </source>
</evidence>
<evidence type="ECO:0000259" key="1">
    <source>
        <dbReference type="Pfam" id="PF22975"/>
    </source>
</evidence>